<sequence length="212" mass="25113">MYFWSCWWNGTKRNRTKNHHQISRKIWKKKLGNFSNVENDEFGMKRRTVYKWVDRFKEKRESIDDDARARRLSCVDENIQRVHDLVKIDRRITTRMVAEKLGISNDNSDNFKRRFKHAEAVCKNYNAPSHTAVVMREFLAKNNITTIDHPPYSSHLAPCDFYLFPKVKNIMRSEHFVAVDTIKRETIKGRHAALLSEALDQIYSVKGRVLRG</sequence>
<proteinExistence type="predicted"/>
<dbReference type="AlphaFoldDB" id="A0A151JZJ1"/>
<gene>
    <name evidence="1" type="ORF">ALC56_03140</name>
</gene>
<dbReference type="PANTHER" id="PTHR46060">
    <property type="entry name" value="MARINER MOS1 TRANSPOSASE-LIKE PROTEIN"/>
    <property type="match status" value="1"/>
</dbReference>
<dbReference type="PANTHER" id="PTHR46060:SF1">
    <property type="entry name" value="MARINER MOS1 TRANSPOSASE-LIKE PROTEIN"/>
    <property type="match status" value="1"/>
</dbReference>
<organism evidence="1 2">
    <name type="scientific">Trachymyrmex septentrionalis</name>
    <dbReference type="NCBI Taxonomy" id="34720"/>
    <lineage>
        <taxon>Eukaryota</taxon>
        <taxon>Metazoa</taxon>
        <taxon>Ecdysozoa</taxon>
        <taxon>Arthropoda</taxon>
        <taxon>Hexapoda</taxon>
        <taxon>Insecta</taxon>
        <taxon>Pterygota</taxon>
        <taxon>Neoptera</taxon>
        <taxon>Endopterygota</taxon>
        <taxon>Hymenoptera</taxon>
        <taxon>Apocrita</taxon>
        <taxon>Aculeata</taxon>
        <taxon>Formicoidea</taxon>
        <taxon>Formicidae</taxon>
        <taxon>Myrmicinae</taxon>
        <taxon>Trachymyrmex</taxon>
    </lineage>
</organism>
<protein>
    <recommendedName>
        <fullName evidence="3">Histone-lysine N-methyltransferase SETMAR</fullName>
    </recommendedName>
</protein>
<evidence type="ECO:0008006" key="3">
    <source>
        <dbReference type="Google" id="ProtNLM"/>
    </source>
</evidence>
<dbReference type="Gene3D" id="3.30.420.10">
    <property type="entry name" value="Ribonuclease H-like superfamily/Ribonuclease H"/>
    <property type="match status" value="1"/>
</dbReference>
<accession>A0A151JZJ1</accession>
<name>A0A151JZJ1_9HYME</name>
<evidence type="ECO:0000313" key="1">
    <source>
        <dbReference type="EMBL" id="KYN42436.1"/>
    </source>
</evidence>
<dbReference type="InterPro" id="IPR052709">
    <property type="entry name" value="Transposase-MT_Hybrid"/>
</dbReference>
<reference evidence="1 2" key="1">
    <citation type="submission" date="2016-03" db="EMBL/GenBank/DDBJ databases">
        <title>Trachymyrmex septentrionalis WGS genome.</title>
        <authorList>
            <person name="Nygaard S."/>
            <person name="Hu H."/>
            <person name="Boomsma J."/>
            <person name="Zhang G."/>
        </authorList>
    </citation>
    <scope>NUCLEOTIDE SEQUENCE [LARGE SCALE GENOMIC DNA]</scope>
    <source>
        <strain evidence="1">Tsep2-gDNA-1</strain>
        <tissue evidence="1">Whole body</tissue>
    </source>
</reference>
<evidence type="ECO:0000313" key="2">
    <source>
        <dbReference type="Proteomes" id="UP000078541"/>
    </source>
</evidence>
<dbReference type="Proteomes" id="UP000078541">
    <property type="component" value="Unassembled WGS sequence"/>
</dbReference>
<dbReference type="InterPro" id="IPR036397">
    <property type="entry name" value="RNaseH_sf"/>
</dbReference>
<dbReference type="EMBL" id="KQ981362">
    <property type="protein sequence ID" value="KYN42436.1"/>
    <property type="molecule type" value="Genomic_DNA"/>
</dbReference>
<keyword evidence="2" id="KW-1185">Reference proteome</keyword>
<dbReference type="GO" id="GO:0003676">
    <property type="term" value="F:nucleic acid binding"/>
    <property type="evidence" value="ECO:0007669"/>
    <property type="project" value="InterPro"/>
</dbReference>